<dbReference type="Gene3D" id="3.90.25.10">
    <property type="entry name" value="UDP-galactose 4-epimerase, domain 1"/>
    <property type="match status" value="1"/>
</dbReference>
<reference evidence="12" key="1">
    <citation type="submission" date="2020-10" db="EMBL/GenBank/DDBJ databases">
        <authorList>
            <person name="Castelo-Branco R."/>
            <person name="Eusebio N."/>
            <person name="Adriana R."/>
            <person name="Vieira A."/>
            <person name="Brugerolle De Fraissinette N."/>
            <person name="Rezende De Castro R."/>
            <person name="Schneider M.P."/>
            <person name="Vasconcelos V."/>
            <person name="Leao P.N."/>
        </authorList>
    </citation>
    <scope>NUCLEOTIDE SEQUENCE</scope>
    <source>
        <strain evidence="12">LEGE 11479</strain>
    </source>
</reference>
<keyword evidence="7 10" id="KW-0520">NAD</keyword>
<evidence type="ECO:0000256" key="9">
    <source>
        <dbReference type="ARBA" id="ARBA00023277"/>
    </source>
</evidence>
<evidence type="ECO:0000256" key="6">
    <source>
        <dbReference type="ARBA" id="ARBA00018569"/>
    </source>
</evidence>
<evidence type="ECO:0000256" key="2">
    <source>
        <dbReference type="ARBA" id="ARBA00001911"/>
    </source>
</evidence>
<accession>A0A928X2U2</accession>
<evidence type="ECO:0000256" key="7">
    <source>
        <dbReference type="ARBA" id="ARBA00023027"/>
    </source>
</evidence>
<evidence type="ECO:0000313" key="13">
    <source>
        <dbReference type="Proteomes" id="UP000615026"/>
    </source>
</evidence>
<dbReference type="Proteomes" id="UP000615026">
    <property type="component" value="Unassembled WGS sequence"/>
</dbReference>
<organism evidence="12 13">
    <name type="scientific">Leptolyngbya cf. ectocarpi LEGE 11479</name>
    <dbReference type="NCBI Taxonomy" id="1828722"/>
    <lineage>
        <taxon>Bacteria</taxon>
        <taxon>Bacillati</taxon>
        <taxon>Cyanobacteriota</taxon>
        <taxon>Cyanophyceae</taxon>
        <taxon>Leptolyngbyales</taxon>
        <taxon>Leptolyngbyaceae</taxon>
        <taxon>Leptolyngbya group</taxon>
        <taxon>Leptolyngbya</taxon>
    </lineage>
</organism>
<comment type="pathway">
    <text evidence="3 10">Carbohydrate metabolism; galactose metabolism.</text>
</comment>
<evidence type="ECO:0000256" key="10">
    <source>
        <dbReference type="RuleBase" id="RU366046"/>
    </source>
</evidence>
<sequence>MAFQNKSSILVTGGAGYIGSHTALLLEQAGYDIIILDNLVYGHQDLVESVLNARVIPGDISNRNLLDNIFKLYSITAVVHFAAYAYVGESVDRPAKYYRNNVVGTLTLLEAMVEAGVKNIVFSSTCATYGVPKAVPISENHPQNPINPYGASKHMVERILSDFSAAYGLRSVIFRYFNAAGAHPDACLGEDHFPETHLIPLVLQTAMGLREAISIFGTDYPTSDGTCIRDYIHVMDLAKAHLLGLEHLLNNAQGDTFNLSNGSGFSVKEVIDVARQVTGRPIPAQWCDRRPGDPPTLVGCSQKAQRMLNWQPSYPDLYSIISHAWSWHQKTAEPALSQCKSVHS</sequence>
<dbReference type="GO" id="GO:0033499">
    <property type="term" value="P:galactose catabolic process via UDP-galactose, Leloir pathway"/>
    <property type="evidence" value="ECO:0007669"/>
    <property type="project" value="TreeGrafter"/>
</dbReference>
<dbReference type="NCBIfam" id="TIGR01179">
    <property type="entry name" value="galE"/>
    <property type="match status" value="1"/>
</dbReference>
<dbReference type="AlphaFoldDB" id="A0A928X2U2"/>
<comment type="subunit">
    <text evidence="10">Homodimer.</text>
</comment>
<dbReference type="Pfam" id="PF01370">
    <property type="entry name" value="Epimerase"/>
    <property type="match status" value="1"/>
</dbReference>
<dbReference type="EMBL" id="JADEXP010000037">
    <property type="protein sequence ID" value="MBE9066331.1"/>
    <property type="molecule type" value="Genomic_DNA"/>
</dbReference>
<evidence type="ECO:0000256" key="5">
    <source>
        <dbReference type="ARBA" id="ARBA00013189"/>
    </source>
</evidence>
<dbReference type="PANTHER" id="PTHR43725">
    <property type="entry name" value="UDP-GLUCOSE 4-EPIMERASE"/>
    <property type="match status" value="1"/>
</dbReference>
<evidence type="ECO:0000256" key="8">
    <source>
        <dbReference type="ARBA" id="ARBA00023235"/>
    </source>
</evidence>
<gene>
    <name evidence="12" type="primary">galE</name>
    <name evidence="12" type="ORF">IQ260_06665</name>
</gene>
<keyword evidence="9 10" id="KW-0119">Carbohydrate metabolism</keyword>
<dbReference type="CDD" id="cd05247">
    <property type="entry name" value="UDP_G4E_1_SDR_e"/>
    <property type="match status" value="1"/>
</dbReference>
<name>A0A928X2U2_LEPEC</name>
<keyword evidence="8 10" id="KW-0413">Isomerase</keyword>
<dbReference type="SUPFAM" id="SSF51735">
    <property type="entry name" value="NAD(P)-binding Rossmann-fold domains"/>
    <property type="match status" value="1"/>
</dbReference>
<comment type="cofactor">
    <cofactor evidence="2 10">
        <name>NAD(+)</name>
        <dbReference type="ChEBI" id="CHEBI:57540"/>
    </cofactor>
</comment>
<dbReference type="RefSeq" id="WP_193992010.1">
    <property type="nucleotide sequence ID" value="NZ_JADEXP010000037.1"/>
</dbReference>
<protein>
    <recommendedName>
        <fullName evidence="6 10">UDP-glucose 4-epimerase</fullName>
        <ecNumber evidence="5 10">5.1.3.2</ecNumber>
    </recommendedName>
</protein>
<dbReference type="GO" id="GO:0003978">
    <property type="term" value="F:UDP-glucose 4-epimerase activity"/>
    <property type="evidence" value="ECO:0007669"/>
    <property type="project" value="UniProtKB-UniRule"/>
</dbReference>
<evidence type="ECO:0000313" key="12">
    <source>
        <dbReference type="EMBL" id="MBE9066331.1"/>
    </source>
</evidence>
<dbReference type="PANTHER" id="PTHR43725:SF53">
    <property type="entry name" value="UDP-ARABINOSE 4-EPIMERASE 1"/>
    <property type="match status" value="1"/>
</dbReference>
<dbReference type="EC" id="5.1.3.2" evidence="5 10"/>
<dbReference type="InterPro" id="IPR036291">
    <property type="entry name" value="NAD(P)-bd_dom_sf"/>
</dbReference>
<dbReference type="Gene3D" id="3.40.50.720">
    <property type="entry name" value="NAD(P)-binding Rossmann-like Domain"/>
    <property type="match status" value="1"/>
</dbReference>
<keyword evidence="13" id="KW-1185">Reference proteome</keyword>
<dbReference type="InterPro" id="IPR005886">
    <property type="entry name" value="UDP_G4E"/>
</dbReference>
<evidence type="ECO:0000256" key="4">
    <source>
        <dbReference type="ARBA" id="ARBA00007637"/>
    </source>
</evidence>
<comment type="caution">
    <text evidence="12">The sequence shown here is derived from an EMBL/GenBank/DDBJ whole genome shotgun (WGS) entry which is preliminary data.</text>
</comment>
<evidence type="ECO:0000256" key="1">
    <source>
        <dbReference type="ARBA" id="ARBA00000083"/>
    </source>
</evidence>
<evidence type="ECO:0000256" key="3">
    <source>
        <dbReference type="ARBA" id="ARBA00004947"/>
    </source>
</evidence>
<proteinExistence type="inferred from homology"/>
<feature type="domain" description="NAD-dependent epimerase/dehydratase" evidence="11">
    <location>
        <begin position="9"/>
        <end position="259"/>
    </location>
</feature>
<comment type="similarity">
    <text evidence="4 10">Belongs to the NAD(P)-dependent epimerase/dehydratase family.</text>
</comment>
<comment type="catalytic activity">
    <reaction evidence="1 10">
        <text>UDP-alpha-D-glucose = UDP-alpha-D-galactose</text>
        <dbReference type="Rhea" id="RHEA:22168"/>
        <dbReference type="ChEBI" id="CHEBI:58885"/>
        <dbReference type="ChEBI" id="CHEBI:66914"/>
        <dbReference type="EC" id="5.1.3.2"/>
    </reaction>
</comment>
<evidence type="ECO:0000259" key="11">
    <source>
        <dbReference type="Pfam" id="PF01370"/>
    </source>
</evidence>
<dbReference type="InterPro" id="IPR001509">
    <property type="entry name" value="Epimerase_deHydtase"/>
</dbReference>